<reference evidence="1" key="1">
    <citation type="journal article" date="2014" name="Int. J. Syst. Evol. Microbiol.">
        <title>Complete genome sequence of Corynebacterium casei LMG S-19264T (=DSM 44701T), isolated from a smear-ripened cheese.</title>
        <authorList>
            <consortium name="US DOE Joint Genome Institute (JGI-PGF)"/>
            <person name="Walter F."/>
            <person name="Albersmeier A."/>
            <person name="Kalinowski J."/>
            <person name="Ruckert C."/>
        </authorList>
    </citation>
    <scope>NUCLEOTIDE SEQUENCE</scope>
    <source>
        <strain evidence="1">CGMCC 1.12698</strain>
    </source>
</reference>
<protein>
    <recommendedName>
        <fullName evidence="3">Phage protein</fullName>
    </recommendedName>
</protein>
<evidence type="ECO:0000313" key="1">
    <source>
        <dbReference type="EMBL" id="GGE64429.1"/>
    </source>
</evidence>
<name>A0A917APG1_9BACI</name>
<evidence type="ECO:0000313" key="2">
    <source>
        <dbReference type="Proteomes" id="UP000605259"/>
    </source>
</evidence>
<dbReference type="EMBL" id="BMFK01000001">
    <property type="protein sequence ID" value="GGE64429.1"/>
    <property type="molecule type" value="Genomic_DNA"/>
</dbReference>
<keyword evidence="2" id="KW-1185">Reference proteome</keyword>
<dbReference type="AlphaFoldDB" id="A0A917APG1"/>
<dbReference type="RefSeq" id="WP_229722160.1">
    <property type="nucleotide sequence ID" value="NZ_BMFK01000001.1"/>
</dbReference>
<evidence type="ECO:0008006" key="3">
    <source>
        <dbReference type="Google" id="ProtNLM"/>
    </source>
</evidence>
<gene>
    <name evidence="1" type="ORF">GCM10007140_13310</name>
</gene>
<sequence>MNEQAKERLRKMNTLLVEKLEGTFKAKVYQNRVSKHEEGNYPYFIVEAAGFERKENSSLLYQPILIRYYSESRNDLDEMLLDIISLLEGSKYSFVHSTKKSIPKDGVDGYVDELLVTMTRSVKHCF</sequence>
<accession>A0A917APG1</accession>
<dbReference type="Proteomes" id="UP000605259">
    <property type="component" value="Unassembled WGS sequence"/>
</dbReference>
<organism evidence="1 2">
    <name type="scientific">Priestia taiwanensis</name>
    <dbReference type="NCBI Taxonomy" id="1347902"/>
    <lineage>
        <taxon>Bacteria</taxon>
        <taxon>Bacillati</taxon>
        <taxon>Bacillota</taxon>
        <taxon>Bacilli</taxon>
        <taxon>Bacillales</taxon>
        <taxon>Bacillaceae</taxon>
        <taxon>Priestia</taxon>
    </lineage>
</organism>
<proteinExistence type="predicted"/>
<comment type="caution">
    <text evidence="1">The sequence shown here is derived from an EMBL/GenBank/DDBJ whole genome shotgun (WGS) entry which is preliminary data.</text>
</comment>
<reference evidence="1" key="2">
    <citation type="submission" date="2020-09" db="EMBL/GenBank/DDBJ databases">
        <authorList>
            <person name="Sun Q."/>
            <person name="Zhou Y."/>
        </authorList>
    </citation>
    <scope>NUCLEOTIDE SEQUENCE</scope>
    <source>
        <strain evidence="1">CGMCC 1.12698</strain>
    </source>
</reference>